<reference evidence="1 2" key="1">
    <citation type="submission" date="2018-02" db="EMBL/GenBank/DDBJ databases">
        <authorList>
            <person name="Dubost A."/>
        </authorList>
    </citation>
    <scope>NUCLEOTIDE SEQUENCE [LARGE SCALE GENOMIC DNA]</scope>
    <source>
        <strain evidence="2">JV551A3</strain>
    </source>
</reference>
<protein>
    <submittedName>
        <fullName evidence="1">Diguanylate cyclase (Modular protein)</fullName>
    </submittedName>
</protein>
<evidence type="ECO:0000313" key="1">
    <source>
        <dbReference type="EMBL" id="SPO61124.1"/>
    </source>
</evidence>
<dbReference type="EMBL" id="OPYN01000123">
    <property type="protein sequence ID" value="SPO61124.1"/>
    <property type="molecule type" value="Genomic_DNA"/>
</dbReference>
<dbReference type="Proteomes" id="UP000294335">
    <property type="component" value="Unassembled WGS sequence"/>
</dbReference>
<comment type="caution">
    <text evidence="1">The sequence shown here is derived from an EMBL/GenBank/DDBJ whole genome shotgun (WGS) entry which is preliminary data.</text>
</comment>
<gene>
    <name evidence="1" type="ORF">JV551A3_V1_1230020</name>
</gene>
<evidence type="ECO:0000313" key="2">
    <source>
        <dbReference type="Proteomes" id="UP000294335"/>
    </source>
</evidence>
<name>A0AAQ1P8K0_9PSED</name>
<sequence>MEVEQGVCQVKIAIVISWLRWQAKQIGEESPAVFPETGGGLQVFVTRFSGISPGIEVESTGLTAGKPALIELHITHRISRDSVRAASAANTGAAGAMHRVGFFAAKAAPTGYAGRLRIQFSTRQRSPKGWAISHRYSIALEVVAVPVGAALCRERAATRPQG</sequence>
<accession>A0AAQ1P8K0</accession>
<dbReference type="AlphaFoldDB" id="A0AAQ1P8K0"/>
<keyword evidence="2" id="KW-1185">Reference proteome</keyword>
<organism evidence="1 2">
    <name type="scientific">Pseudomonas inefficax</name>
    <dbReference type="NCBI Taxonomy" id="2078786"/>
    <lineage>
        <taxon>Bacteria</taxon>
        <taxon>Pseudomonadati</taxon>
        <taxon>Pseudomonadota</taxon>
        <taxon>Gammaproteobacteria</taxon>
        <taxon>Pseudomonadales</taxon>
        <taxon>Pseudomonadaceae</taxon>
        <taxon>Pseudomonas</taxon>
    </lineage>
</organism>
<proteinExistence type="predicted"/>